<proteinExistence type="predicted"/>
<reference evidence="2" key="1">
    <citation type="submission" date="2021-02" db="EMBL/GenBank/DDBJ databases">
        <title>Metagenome analyses of Stigonema ocellatum DSM 106950, Chlorogloea purpurea SAG 13.99 and Gomphosphaeria aponina DSM 107014.</title>
        <authorList>
            <person name="Marter P."/>
            <person name="Huang S."/>
        </authorList>
    </citation>
    <scope>NUCLEOTIDE SEQUENCE</scope>
    <source>
        <strain evidence="2">JP213</strain>
    </source>
</reference>
<name>A0A941JP88_9CHRO</name>
<evidence type="ECO:0000259" key="1">
    <source>
        <dbReference type="Pfam" id="PF07176"/>
    </source>
</evidence>
<dbReference type="Pfam" id="PF07176">
    <property type="entry name" value="DUF1400"/>
    <property type="match status" value="1"/>
</dbReference>
<evidence type="ECO:0000313" key="3">
    <source>
        <dbReference type="Proteomes" id="UP000767446"/>
    </source>
</evidence>
<accession>A0A941JP88</accession>
<sequence length="173" mass="19314">MSHKIYLLPFLMFVGIFFSGIRVNAAEWVVLKYGLLFEHISVPELSTFAETGELSASLRAYLRMVNKQPNELREVLTKEIEVDPIILAKVLNSLPGEILLAQVSEVIRTPTHRASRESLRGALVTSALPDGNIRLIEVLENYPTPAVYVEGDRLVEIYNSLNLVLGLLPTITL</sequence>
<dbReference type="AlphaFoldDB" id="A0A941JP88"/>
<keyword evidence="2" id="KW-0378">Hydrolase</keyword>
<organism evidence="2 3">
    <name type="scientific">Gomphosphaeria aponina SAG 52.96 = DSM 107014</name>
    <dbReference type="NCBI Taxonomy" id="1521640"/>
    <lineage>
        <taxon>Bacteria</taxon>
        <taxon>Bacillati</taxon>
        <taxon>Cyanobacteriota</taxon>
        <taxon>Cyanophyceae</taxon>
        <taxon>Oscillatoriophycideae</taxon>
        <taxon>Chroococcales</taxon>
        <taxon>Gomphosphaeriaceae</taxon>
        <taxon>Gomphosphaeria</taxon>
    </lineage>
</organism>
<gene>
    <name evidence="2" type="ORF">DSM107014_05130</name>
</gene>
<dbReference type="InterPro" id="IPR010802">
    <property type="entry name" value="DUF1400"/>
</dbReference>
<dbReference type="EMBL" id="JADQBC010000025">
    <property type="protein sequence ID" value="MBR8827278.1"/>
    <property type="molecule type" value="Genomic_DNA"/>
</dbReference>
<feature type="domain" description="DUF1400" evidence="1">
    <location>
        <begin position="25"/>
        <end position="149"/>
    </location>
</feature>
<dbReference type="GO" id="GO:0016787">
    <property type="term" value="F:hydrolase activity"/>
    <property type="evidence" value="ECO:0007669"/>
    <property type="project" value="UniProtKB-KW"/>
</dbReference>
<evidence type="ECO:0000313" key="2">
    <source>
        <dbReference type="EMBL" id="MBR8827278.1"/>
    </source>
</evidence>
<dbReference type="Proteomes" id="UP000767446">
    <property type="component" value="Unassembled WGS sequence"/>
</dbReference>
<protein>
    <submittedName>
        <fullName evidence="2">Alpha/beta hydrolase</fullName>
    </submittedName>
</protein>
<comment type="caution">
    <text evidence="2">The sequence shown here is derived from an EMBL/GenBank/DDBJ whole genome shotgun (WGS) entry which is preliminary data.</text>
</comment>